<keyword evidence="2" id="KW-0812">Transmembrane</keyword>
<dbReference type="GO" id="GO:0050808">
    <property type="term" value="P:synapse organization"/>
    <property type="evidence" value="ECO:0007669"/>
    <property type="project" value="TreeGrafter"/>
</dbReference>
<dbReference type="InterPro" id="IPR007110">
    <property type="entry name" value="Ig-like_dom"/>
</dbReference>
<evidence type="ECO:0000256" key="1">
    <source>
        <dbReference type="ARBA" id="ARBA00004167"/>
    </source>
</evidence>
<dbReference type="Proteomes" id="UP000054359">
    <property type="component" value="Unassembled WGS sequence"/>
</dbReference>
<evidence type="ECO:0000256" key="4">
    <source>
        <dbReference type="ARBA" id="ARBA00022737"/>
    </source>
</evidence>
<dbReference type="GO" id="GO:0043025">
    <property type="term" value="C:neuronal cell body"/>
    <property type="evidence" value="ECO:0007669"/>
    <property type="project" value="TreeGrafter"/>
</dbReference>
<protein>
    <submittedName>
        <fullName evidence="11">Down syndrome cell adhesion molecule-like protein Dscam2</fullName>
    </submittedName>
</protein>
<dbReference type="PROSITE" id="PS50835">
    <property type="entry name" value="IG_LIKE"/>
    <property type="match status" value="4"/>
</dbReference>
<evidence type="ECO:0000256" key="9">
    <source>
        <dbReference type="ARBA" id="ARBA00023319"/>
    </source>
</evidence>
<dbReference type="CDD" id="cd20957">
    <property type="entry name" value="IgC2_3_Dscam"/>
    <property type="match status" value="1"/>
</dbReference>
<dbReference type="InterPro" id="IPR036179">
    <property type="entry name" value="Ig-like_dom_sf"/>
</dbReference>
<dbReference type="GO" id="GO:0007156">
    <property type="term" value="P:homophilic cell adhesion via plasma membrane adhesion molecules"/>
    <property type="evidence" value="ECO:0007669"/>
    <property type="project" value="TreeGrafter"/>
</dbReference>
<dbReference type="InterPro" id="IPR003599">
    <property type="entry name" value="Ig_sub"/>
</dbReference>
<reference evidence="11 12" key="1">
    <citation type="submission" date="2013-11" db="EMBL/GenBank/DDBJ databases">
        <title>Genome sequencing of Stegodyphus mimosarum.</title>
        <authorList>
            <person name="Bechsgaard J."/>
        </authorList>
    </citation>
    <scope>NUCLEOTIDE SEQUENCE [LARGE SCALE GENOMIC DNA]</scope>
</reference>
<keyword evidence="8" id="KW-1015">Disulfide bond</keyword>
<name>A0A087U4V3_STEMI</name>
<keyword evidence="9" id="KW-0393">Immunoglobulin domain</keyword>
<feature type="domain" description="Ig-like" evidence="10">
    <location>
        <begin position="96"/>
        <end position="181"/>
    </location>
</feature>
<dbReference type="FunFam" id="2.60.40.10:FF:001049">
    <property type="entry name" value="Down syndrome cell adhesion molecule-like protein Dscam2"/>
    <property type="match status" value="1"/>
</dbReference>
<evidence type="ECO:0000256" key="2">
    <source>
        <dbReference type="ARBA" id="ARBA00022692"/>
    </source>
</evidence>
<keyword evidence="6" id="KW-1133">Transmembrane helix</keyword>
<dbReference type="EMBL" id="KK118168">
    <property type="protein sequence ID" value="KFM72392.1"/>
    <property type="molecule type" value="Genomic_DNA"/>
</dbReference>
<evidence type="ECO:0000256" key="6">
    <source>
        <dbReference type="ARBA" id="ARBA00022989"/>
    </source>
</evidence>
<evidence type="ECO:0000313" key="12">
    <source>
        <dbReference type="Proteomes" id="UP000054359"/>
    </source>
</evidence>
<evidence type="ECO:0000256" key="7">
    <source>
        <dbReference type="ARBA" id="ARBA00023136"/>
    </source>
</evidence>
<dbReference type="SMART" id="SM00409">
    <property type="entry name" value="IG"/>
    <property type="match status" value="4"/>
</dbReference>
<dbReference type="SMART" id="SM00408">
    <property type="entry name" value="IGc2"/>
    <property type="match status" value="4"/>
</dbReference>
<dbReference type="InterPro" id="IPR003598">
    <property type="entry name" value="Ig_sub2"/>
</dbReference>
<dbReference type="PANTHER" id="PTHR45080:SF8">
    <property type="entry name" value="IG-LIKE DOMAIN-CONTAINING PROTEIN"/>
    <property type="match status" value="1"/>
</dbReference>
<evidence type="ECO:0000313" key="11">
    <source>
        <dbReference type="EMBL" id="KFM72392.1"/>
    </source>
</evidence>
<dbReference type="Pfam" id="PF13927">
    <property type="entry name" value="Ig_3"/>
    <property type="match status" value="1"/>
</dbReference>
<dbReference type="FunFam" id="2.60.40.10:FF:000017">
    <property type="entry name" value="Down syndrome cell adhesion molecule b"/>
    <property type="match status" value="1"/>
</dbReference>
<feature type="non-terminal residue" evidence="11">
    <location>
        <position position="371"/>
    </location>
</feature>
<proteinExistence type="predicted"/>
<keyword evidence="7" id="KW-0472">Membrane</keyword>
<evidence type="ECO:0000256" key="5">
    <source>
        <dbReference type="ARBA" id="ARBA00022889"/>
    </source>
</evidence>
<feature type="domain" description="Ig-like" evidence="10">
    <location>
        <begin position="3"/>
        <end position="93"/>
    </location>
</feature>
<keyword evidence="4" id="KW-0677">Repeat</keyword>
<organism evidence="11 12">
    <name type="scientific">Stegodyphus mimosarum</name>
    <name type="common">African social velvet spider</name>
    <dbReference type="NCBI Taxonomy" id="407821"/>
    <lineage>
        <taxon>Eukaryota</taxon>
        <taxon>Metazoa</taxon>
        <taxon>Ecdysozoa</taxon>
        <taxon>Arthropoda</taxon>
        <taxon>Chelicerata</taxon>
        <taxon>Arachnida</taxon>
        <taxon>Araneae</taxon>
        <taxon>Araneomorphae</taxon>
        <taxon>Entelegynae</taxon>
        <taxon>Eresoidea</taxon>
        <taxon>Eresidae</taxon>
        <taxon>Stegodyphus</taxon>
    </lineage>
</organism>
<evidence type="ECO:0000256" key="3">
    <source>
        <dbReference type="ARBA" id="ARBA00022729"/>
    </source>
</evidence>
<dbReference type="InterPro" id="IPR013098">
    <property type="entry name" value="Ig_I-set"/>
</dbReference>
<dbReference type="STRING" id="407821.A0A087U4V3"/>
<dbReference type="GO" id="GO:0030424">
    <property type="term" value="C:axon"/>
    <property type="evidence" value="ECO:0007669"/>
    <property type="project" value="TreeGrafter"/>
</dbReference>
<feature type="domain" description="Ig-like" evidence="10">
    <location>
        <begin position="186"/>
        <end position="282"/>
    </location>
</feature>
<dbReference type="AlphaFoldDB" id="A0A087U4V3"/>
<gene>
    <name evidence="11" type="ORF">X975_22623</name>
</gene>
<dbReference type="Pfam" id="PF07679">
    <property type="entry name" value="I-set"/>
    <property type="match status" value="3"/>
</dbReference>
<dbReference type="OMA" id="FPEFAEM"/>
<dbReference type="OrthoDB" id="6427274at2759"/>
<keyword evidence="12" id="KW-1185">Reference proteome</keyword>
<dbReference type="Gene3D" id="2.60.40.10">
    <property type="entry name" value="Immunoglobulins"/>
    <property type="match status" value="4"/>
</dbReference>
<sequence>MGPRITFSQSQVRAEEGSYVRIPCVSTAQPAPDYRWMKETPNGLYPVIEDLRIKITSGTLHIKNVMISDGGKYQCIITNGIGDKRTDTVLVVTAALRVAIIPEIQTLNIGETAVLNCSVSGHPIHTITWRKDQRHLVANARVQLLSRDVLHITSVRREDKGMYQCFAYNDMDGAQATAQIKIGDVPPYLLSAFPDTTAHSGEFVSLKCVSAGNFVPRVVWTLYDQTVSSTQNPRIRTGDFISPQGHVTSYLNITDARVEDSGVYRCDISNDVGAVWHAARLNVYGPPFVRPFPNVSAISGHDLTLNCPVGGYPIKSILWQKGGIILPLDHRHKLNSAGSLTIHDVQKAADEGKYTCVVRSPDGLTASGSTY</sequence>
<evidence type="ECO:0000256" key="8">
    <source>
        <dbReference type="ARBA" id="ARBA00023157"/>
    </source>
</evidence>
<dbReference type="PANTHER" id="PTHR45080">
    <property type="entry name" value="CONTACTIN 5"/>
    <property type="match status" value="1"/>
</dbReference>
<evidence type="ECO:0000259" key="10">
    <source>
        <dbReference type="PROSITE" id="PS50835"/>
    </source>
</evidence>
<dbReference type="SUPFAM" id="SSF48726">
    <property type="entry name" value="Immunoglobulin"/>
    <property type="match status" value="4"/>
</dbReference>
<dbReference type="InterPro" id="IPR013783">
    <property type="entry name" value="Ig-like_fold"/>
</dbReference>
<dbReference type="CDD" id="cd20958">
    <property type="entry name" value="IgI_5_Dscam"/>
    <property type="match status" value="1"/>
</dbReference>
<dbReference type="InterPro" id="IPR050958">
    <property type="entry name" value="Cell_Adh-Cytoskel_Orgn"/>
</dbReference>
<keyword evidence="3" id="KW-0732">Signal</keyword>
<accession>A0A087U4V3</accession>
<keyword evidence="5" id="KW-0130">Cell adhesion</keyword>
<comment type="subcellular location">
    <subcellularLocation>
        <location evidence="1">Membrane</location>
        <topology evidence="1">Single-pass membrane protein</topology>
    </subcellularLocation>
</comment>
<feature type="domain" description="Ig-like" evidence="10">
    <location>
        <begin position="286"/>
        <end position="371"/>
    </location>
</feature>
<dbReference type="GO" id="GO:0008046">
    <property type="term" value="F:axon guidance receptor activity"/>
    <property type="evidence" value="ECO:0007669"/>
    <property type="project" value="TreeGrafter"/>
</dbReference>
<dbReference type="GO" id="GO:0005886">
    <property type="term" value="C:plasma membrane"/>
    <property type="evidence" value="ECO:0007669"/>
    <property type="project" value="TreeGrafter"/>
</dbReference>